<comment type="caution">
    <text evidence="2">The sequence shown here is derived from an EMBL/GenBank/DDBJ whole genome shotgun (WGS) entry which is preliminary data.</text>
</comment>
<proteinExistence type="predicted"/>
<evidence type="ECO:0000313" key="2">
    <source>
        <dbReference type="EMBL" id="HHS51495.1"/>
    </source>
</evidence>
<dbReference type="Gene3D" id="2.40.160.60">
    <property type="entry name" value="Outer membrane protein transport protein (OMPP1/FadL/TodX)"/>
    <property type="match status" value="1"/>
</dbReference>
<dbReference type="AlphaFoldDB" id="A0A7C6E9X8"/>
<sequence length="436" mass="49214">MTTRIIRFLTQIVITFVLPAQLAFGGLIGDGGMPGQFLNYGASPRTLALGKSFTGLADDAEAVYYNPGGLGQLLSQDLKLAHSSLYGGNRMEYLGYALPTKQFGTFGITFLNYNSSPIDVRDEENDIYAPATYMQNCYIFSYAYNPVRFFGFGLNFKVITENFARFNDVALGGDLGILLQAPRPFNFGIVAQNLLKPSITMVEVEEKYPIILRFGTAVKLFSDRVVVVADLVTNEAIWQDTFNKFDQLKPHFGIEFELLPRVLTHRFGYDLNELSVGLGVKKEWGKISLGVDYALLLHHQSNFRLPLSHKLGLFLQFGGFRTWIDATPRIFSPTPEDKRNVLWMDLRIISRRSVKRWQVTIKNNLGEVVRTFSGWEAPPLRMAWDGLDDAGRMVSDGKYDYEIIIVDEHEESLRFSGPLTTIKTKGPEGKIEVERK</sequence>
<gene>
    <name evidence="2" type="ORF">ENW73_01325</name>
</gene>
<protein>
    <recommendedName>
        <fullName evidence="1">FlgD/Vpr Ig-like domain-containing protein</fullName>
    </recommendedName>
</protein>
<organism evidence="2">
    <name type="scientific">candidate division WOR-3 bacterium</name>
    <dbReference type="NCBI Taxonomy" id="2052148"/>
    <lineage>
        <taxon>Bacteria</taxon>
        <taxon>Bacteria division WOR-3</taxon>
    </lineage>
</organism>
<evidence type="ECO:0000259" key="1">
    <source>
        <dbReference type="Pfam" id="PF13860"/>
    </source>
</evidence>
<name>A0A7C6E9X8_UNCW3</name>
<dbReference type="InterPro" id="IPR025965">
    <property type="entry name" value="FlgD/Vpr_Ig-like"/>
</dbReference>
<dbReference type="Pfam" id="PF13860">
    <property type="entry name" value="FlgD_ig"/>
    <property type="match status" value="1"/>
</dbReference>
<accession>A0A7C6E9X8</accession>
<dbReference type="Gene3D" id="2.60.40.4070">
    <property type="match status" value="1"/>
</dbReference>
<reference evidence="2" key="1">
    <citation type="journal article" date="2020" name="mSystems">
        <title>Genome- and Community-Level Interaction Insights into Carbon Utilization and Element Cycling Functions of Hydrothermarchaeota in Hydrothermal Sediment.</title>
        <authorList>
            <person name="Zhou Z."/>
            <person name="Liu Y."/>
            <person name="Xu W."/>
            <person name="Pan J."/>
            <person name="Luo Z.H."/>
            <person name="Li M."/>
        </authorList>
    </citation>
    <scope>NUCLEOTIDE SEQUENCE [LARGE SCALE GENOMIC DNA]</scope>
    <source>
        <strain evidence="2">SpSt-876</strain>
    </source>
</reference>
<dbReference type="EMBL" id="DTLI01000030">
    <property type="protein sequence ID" value="HHS51495.1"/>
    <property type="molecule type" value="Genomic_DNA"/>
</dbReference>
<feature type="domain" description="FlgD/Vpr Ig-like" evidence="1">
    <location>
        <begin position="353"/>
        <end position="402"/>
    </location>
</feature>